<evidence type="ECO:0000256" key="6">
    <source>
        <dbReference type="ARBA" id="ARBA00032162"/>
    </source>
</evidence>
<dbReference type="InterPro" id="IPR000086">
    <property type="entry name" value="NUDIX_hydrolase_dom"/>
</dbReference>
<dbReference type="EMBL" id="CP022530">
    <property type="protein sequence ID" value="ASP40516.1"/>
    <property type="molecule type" value="Genomic_DNA"/>
</dbReference>
<gene>
    <name evidence="9" type="ORF">CHH28_18390</name>
</gene>
<dbReference type="Pfam" id="PF00293">
    <property type="entry name" value="NUDIX"/>
    <property type="match status" value="1"/>
</dbReference>
<evidence type="ECO:0000313" key="9">
    <source>
        <dbReference type="EMBL" id="ASP40516.1"/>
    </source>
</evidence>
<evidence type="ECO:0000259" key="8">
    <source>
        <dbReference type="PROSITE" id="PS51462"/>
    </source>
</evidence>
<dbReference type="PANTHER" id="PTHR11839">
    <property type="entry name" value="UDP/ADP-SUGAR PYROPHOSPHATASE"/>
    <property type="match status" value="1"/>
</dbReference>
<dbReference type="SUPFAM" id="SSF55811">
    <property type="entry name" value="Nudix"/>
    <property type="match status" value="1"/>
</dbReference>
<comment type="cofactor">
    <cofactor evidence="2">
        <name>Mg(2+)</name>
        <dbReference type="ChEBI" id="CHEBI:18420"/>
    </cofactor>
</comment>
<evidence type="ECO:0000256" key="2">
    <source>
        <dbReference type="ARBA" id="ARBA00001946"/>
    </source>
</evidence>
<comment type="catalytic activity">
    <reaction evidence="1">
        <text>GDP-alpha-D-mannose + H2O = alpha-D-mannose 1-phosphate + GMP + 2 H(+)</text>
        <dbReference type="Rhea" id="RHEA:27978"/>
        <dbReference type="ChEBI" id="CHEBI:15377"/>
        <dbReference type="ChEBI" id="CHEBI:15378"/>
        <dbReference type="ChEBI" id="CHEBI:57527"/>
        <dbReference type="ChEBI" id="CHEBI:58115"/>
        <dbReference type="ChEBI" id="CHEBI:58409"/>
    </reaction>
</comment>
<evidence type="ECO:0000256" key="5">
    <source>
        <dbReference type="ARBA" id="ARBA00022801"/>
    </source>
</evidence>
<dbReference type="KEGG" id="bsan:CHH28_18390"/>
<evidence type="ECO:0000256" key="3">
    <source>
        <dbReference type="ARBA" id="ARBA00007275"/>
    </source>
</evidence>
<keyword evidence="10" id="KW-1185">Reference proteome</keyword>
<feature type="domain" description="Nudix hydrolase" evidence="8">
    <location>
        <begin position="43"/>
        <end position="171"/>
    </location>
</feature>
<dbReference type="InterPro" id="IPR020084">
    <property type="entry name" value="NUDIX_hydrolase_CS"/>
</dbReference>
<sequence length="181" mass="20097">MSEENPWQVRRCTQVYDNPWLSLEHNDVINPAGKDGIYGVVRFKTKAVAILPIDEQGFTWLVGQYRFAVDQYHWELPMGGAPLGEAPLACAQRELAEETGLIAESWQLLQTLHLSNSVTDEQGFIYLAKGLTQGAAAPEETEQLQVQRIEATTALQWVMDGKITDAMTVAALQGARLRGLI</sequence>
<organism evidence="9 10">
    <name type="scientific">Bacterioplanes sanyensis</name>
    <dbReference type="NCBI Taxonomy" id="1249553"/>
    <lineage>
        <taxon>Bacteria</taxon>
        <taxon>Pseudomonadati</taxon>
        <taxon>Pseudomonadota</taxon>
        <taxon>Gammaproteobacteria</taxon>
        <taxon>Oceanospirillales</taxon>
        <taxon>Oceanospirillaceae</taxon>
        <taxon>Bacterioplanes</taxon>
    </lineage>
</organism>
<dbReference type="CDD" id="cd24161">
    <property type="entry name" value="NUDIX_ADPRase_Ndx2"/>
    <property type="match status" value="1"/>
</dbReference>
<dbReference type="AlphaFoldDB" id="A0A222FPR6"/>
<dbReference type="PANTHER" id="PTHR11839:SF18">
    <property type="entry name" value="NUDIX HYDROLASE DOMAIN-CONTAINING PROTEIN"/>
    <property type="match status" value="1"/>
</dbReference>
<reference evidence="9 10" key="1">
    <citation type="submission" date="2017-07" db="EMBL/GenBank/DDBJ databases">
        <title>Annotated genome sequence of Bacterioplanes sanyensis isolated from Red Sea.</title>
        <authorList>
            <person name="Rehman Z.U."/>
        </authorList>
    </citation>
    <scope>NUCLEOTIDE SEQUENCE [LARGE SCALE GENOMIC DNA]</scope>
    <source>
        <strain evidence="9 10">NV9</strain>
    </source>
</reference>
<proteinExistence type="inferred from homology"/>
<dbReference type="InterPro" id="IPR015797">
    <property type="entry name" value="NUDIX_hydrolase-like_dom_sf"/>
</dbReference>
<dbReference type="GO" id="GO:0005829">
    <property type="term" value="C:cytosol"/>
    <property type="evidence" value="ECO:0007669"/>
    <property type="project" value="TreeGrafter"/>
</dbReference>
<dbReference type="Proteomes" id="UP000202440">
    <property type="component" value="Chromosome"/>
</dbReference>
<evidence type="ECO:0000256" key="7">
    <source>
        <dbReference type="ARBA" id="ARBA00032272"/>
    </source>
</evidence>
<comment type="similarity">
    <text evidence="3">Belongs to the Nudix hydrolase family. NudK subfamily.</text>
</comment>
<dbReference type="GO" id="GO:0006753">
    <property type="term" value="P:nucleoside phosphate metabolic process"/>
    <property type="evidence" value="ECO:0007669"/>
    <property type="project" value="TreeGrafter"/>
</dbReference>
<evidence type="ECO:0000256" key="4">
    <source>
        <dbReference type="ARBA" id="ARBA00016377"/>
    </source>
</evidence>
<dbReference type="OrthoDB" id="177518at2"/>
<evidence type="ECO:0000256" key="1">
    <source>
        <dbReference type="ARBA" id="ARBA00000847"/>
    </source>
</evidence>
<dbReference type="PROSITE" id="PS00893">
    <property type="entry name" value="NUDIX_BOX"/>
    <property type="match status" value="1"/>
</dbReference>
<evidence type="ECO:0000313" key="10">
    <source>
        <dbReference type="Proteomes" id="UP000202440"/>
    </source>
</evidence>
<accession>A0A222FPR6</accession>
<dbReference type="GO" id="GO:0019693">
    <property type="term" value="P:ribose phosphate metabolic process"/>
    <property type="evidence" value="ECO:0007669"/>
    <property type="project" value="TreeGrafter"/>
</dbReference>
<dbReference type="Gene3D" id="3.90.79.10">
    <property type="entry name" value="Nucleoside Triphosphate Pyrophosphohydrolase"/>
    <property type="match status" value="1"/>
</dbReference>
<protein>
    <recommendedName>
        <fullName evidence="4">GDP-mannose pyrophosphatase</fullName>
    </recommendedName>
    <alternativeName>
        <fullName evidence="6">GDP-mannose hydrolase</fullName>
    </alternativeName>
    <alternativeName>
        <fullName evidence="7">GDPMK</fullName>
    </alternativeName>
</protein>
<keyword evidence="5" id="KW-0378">Hydrolase</keyword>
<dbReference type="PROSITE" id="PS51462">
    <property type="entry name" value="NUDIX"/>
    <property type="match status" value="1"/>
</dbReference>
<dbReference type="GO" id="GO:0016787">
    <property type="term" value="F:hydrolase activity"/>
    <property type="evidence" value="ECO:0007669"/>
    <property type="project" value="UniProtKB-KW"/>
</dbReference>
<name>A0A222FPR6_9GAMM</name>
<dbReference type="RefSeq" id="WP_094061678.1">
    <property type="nucleotide sequence ID" value="NZ_CP022530.1"/>
</dbReference>